<proteinExistence type="predicted"/>
<keyword evidence="1" id="KW-0812">Transmembrane</keyword>
<gene>
    <name evidence="2" type="ORF">UFOPK3610_01592</name>
</gene>
<accession>A0A6J7I0S0</accession>
<sequence length="49" mass="5002">MGVVATAARILAEGDVAEQSQTSPYVIGGFALAVLVVALIVTAMINVDR</sequence>
<reference evidence="2" key="1">
    <citation type="submission" date="2020-05" db="EMBL/GenBank/DDBJ databases">
        <authorList>
            <person name="Chiriac C."/>
            <person name="Salcher M."/>
            <person name="Ghai R."/>
            <person name="Kavagutti S V."/>
        </authorList>
    </citation>
    <scope>NUCLEOTIDE SEQUENCE</scope>
</reference>
<evidence type="ECO:0000313" key="2">
    <source>
        <dbReference type="EMBL" id="CAB4924320.1"/>
    </source>
</evidence>
<feature type="transmembrane region" description="Helical" evidence="1">
    <location>
        <begin position="25"/>
        <end position="47"/>
    </location>
</feature>
<dbReference type="EMBL" id="CAFBMR010000086">
    <property type="protein sequence ID" value="CAB4924320.1"/>
    <property type="molecule type" value="Genomic_DNA"/>
</dbReference>
<evidence type="ECO:0000256" key="1">
    <source>
        <dbReference type="SAM" id="Phobius"/>
    </source>
</evidence>
<keyword evidence="1" id="KW-1133">Transmembrane helix</keyword>
<organism evidence="2">
    <name type="scientific">freshwater metagenome</name>
    <dbReference type="NCBI Taxonomy" id="449393"/>
    <lineage>
        <taxon>unclassified sequences</taxon>
        <taxon>metagenomes</taxon>
        <taxon>ecological metagenomes</taxon>
    </lineage>
</organism>
<protein>
    <submittedName>
        <fullName evidence="2">Unannotated protein</fullName>
    </submittedName>
</protein>
<name>A0A6J7I0S0_9ZZZZ</name>
<keyword evidence="1" id="KW-0472">Membrane</keyword>
<dbReference type="AlphaFoldDB" id="A0A6J7I0S0"/>